<comment type="subcellular location">
    <subcellularLocation>
        <location evidence="1">Cell membrane</location>
        <topology evidence="1">Multi-pass membrane protein</topology>
    </subcellularLocation>
</comment>
<feature type="transmembrane region" description="Helical" evidence="6">
    <location>
        <begin position="300"/>
        <end position="326"/>
    </location>
</feature>
<keyword evidence="4 6" id="KW-1133">Transmembrane helix</keyword>
<keyword evidence="9" id="KW-1185">Reference proteome</keyword>
<proteinExistence type="predicted"/>
<reference evidence="8" key="1">
    <citation type="submission" date="2021-01" db="EMBL/GenBank/DDBJ databases">
        <title>Whole genome shotgun sequence of Virgisporangium aliadipatigenens NBRC 105644.</title>
        <authorList>
            <person name="Komaki H."/>
            <person name="Tamura T."/>
        </authorList>
    </citation>
    <scope>NUCLEOTIDE SEQUENCE</scope>
    <source>
        <strain evidence="8">NBRC 105644</strain>
    </source>
</reference>
<dbReference type="GO" id="GO:0005886">
    <property type="term" value="C:plasma membrane"/>
    <property type="evidence" value="ECO:0007669"/>
    <property type="project" value="UniProtKB-SubCell"/>
</dbReference>
<protein>
    <submittedName>
        <fullName evidence="8">Putative ABC transporter permease YclI</fullName>
    </submittedName>
</protein>
<evidence type="ECO:0000313" key="9">
    <source>
        <dbReference type="Proteomes" id="UP000619260"/>
    </source>
</evidence>
<feature type="transmembrane region" description="Helical" evidence="6">
    <location>
        <begin position="347"/>
        <end position="374"/>
    </location>
</feature>
<evidence type="ECO:0000256" key="2">
    <source>
        <dbReference type="ARBA" id="ARBA00022475"/>
    </source>
</evidence>
<gene>
    <name evidence="8" type="primary">yclI</name>
    <name evidence="8" type="ORF">Val02_83300</name>
</gene>
<evidence type="ECO:0000256" key="5">
    <source>
        <dbReference type="ARBA" id="ARBA00023136"/>
    </source>
</evidence>
<dbReference type="Pfam" id="PF02687">
    <property type="entry name" value="FtsX"/>
    <property type="match status" value="1"/>
</dbReference>
<dbReference type="PANTHER" id="PTHR30572:SF9">
    <property type="entry name" value="ABC TRANSPORTER PERMEASE PROTEIN"/>
    <property type="match status" value="1"/>
</dbReference>
<evidence type="ECO:0000256" key="3">
    <source>
        <dbReference type="ARBA" id="ARBA00022692"/>
    </source>
</evidence>
<dbReference type="PANTHER" id="PTHR30572">
    <property type="entry name" value="MEMBRANE COMPONENT OF TRANSPORTER-RELATED"/>
    <property type="match status" value="1"/>
</dbReference>
<evidence type="ECO:0000259" key="7">
    <source>
        <dbReference type="Pfam" id="PF02687"/>
    </source>
</evidence>
<dbReference type="Proteomes" id="UP000619260">
    <property type="component" value="Unassembled WGS sequence"/>
</dbReference>
<accession>A0A8J4DV45</accession>
<dbReference type="RefSeq" id="WP_203904846.1">
    <property type="nucleotide sequence ID" value="NZ_BOPF01000048.1"/>
</dbReference>
<comment type="caution">
    <text evidence="8">The sequence shown here is derived from an EMBL/GenBank/DDBJ whole genome shotgun (WGS) entry which is preliminary data.</text>
</comment>
<evidence type="ECO:0000313" key="8">
    <source>
        <dbReference type="EMBL" id="GIJ51444.1"/>
    </source>
</evidence>
<feature type="transmembrane region" description="Helical" evidence="6">
    <location>
        <begin position="426"/>
        <end position="446"/>
    </location>
</feature>
<name>A0A8J4DV45_9ACTN</name>
<organism evidence="8 9">
    <name type="scientific">Virgisporangium aliadipatigenens</name>
    <dbReference type="NCBI Taxonomy" id="741659"/>
    <lineage>
        <taxon>Bacteria</taxon>
        <taxon>Bacillati</taxon>
        <taxon>Actinomycetota</taxon>
        <taxon>Actinomycetes</taxon>
        <taxon>Micromonosporales</taxon>
        <taxon>Micromonosporaceae</taxon>
        <taxon>Virgisporangium</taxon>
    </lineage>
</organism>
<keyword evidence="2" id="KW-1003">Cell membrane</keyword>
<dbReference type="AlphaFoldDB" id="A0A8J4DV45"/>
<dbReference type="InterPro" id="IPR003838">
    <property type="entry name" value="ABC3_permease_C"/>
</dbReference>
<dbReference type="InterPro" id="IPR050250">
    <property type="entry name" value="Macrolide_Exporter_MacB"/>
</dbReference>
<evidence type="ECO:0000256" key="4">
    <source>
        <dbReference type="ARBA" id="ARBA00022989"/>
    </source>
</evidence>
<sequence length="458" mass="48897">MSFVKRAGLSLLARRGRTLILLALFAVICTLVLGGFLVQRAAESAAEGAKQRVGTEATLQWDMEKAFAKGGFGGTLPDNARLGSAAADRLGRSELVTSHNYTLESGTVPVSAKPVAGVAPPAGLPAEMREDRMLPLLGVRDSTRLRDFRDGHFTLLSGRGIGAEDRDRDAVLVEERFAATNALSVGSRVTLGSAEGKNPREFEVVGVYRDPARSPETWAAPQMEPGNKLIVPLDAIGRLDPSERLDGGMRINEATYLLRDPSTLDRFRKQAEAAGLDLDVFKLDVNDKQYRQLVGPIQNVAAFATGTVWLVGLAGAAVIGLLIALWTRERRRELGVLLAVGERRWRLVAQQIVEVSVVAVLALGAAAAAAQAIAPGVADALVSREVADVPPPVPQQPGRATTEQAPAVAPIDRLNIDLRTRDLRNVALVGLAIVLATVVVPTGRIVRMQPRAILTKGE</sequence>
<keyword evidence="5 6" id="KW-0472">Membrane</keyword>
<dbReference type="EMBL" id="BOPF01000048">
    <property type="protein sequence ID" value="GIJ51444.1"/>
    <property type="molecule type" value="Genomic_DNA"/>
</dbReference>
<feature type="domain" description="ABC3 transporter permease C-terminal" evidence="7">
    <location>
        <begin position="309"/>
        <end position="450"/>
    </location>
</feature>
<evidence type="ECO:0000256" key="6">
    <source>
        <dbReference type="SAM" id="Phobius"/>
    </source>
</evidence>
<keyword evidence="3 6" id="KW-0812">Transmembrane</keyword>
<evidence type="ECO:0000256" key="1">
    <source>
        <dbReference type="ARBA" id="ARBA00004651"/>
    </source>
</evidence>
<dbReference type="GO" id="GO:0022857">
    <property type="term" value="F:transmembrane transporter activity"/>
    <property type="evidence" value="ECO:0007669"/>
    <property type="project" value="TreeGrafter"/>
</dbReference>